<comment type="subcellular location">
    <subcellularLocation>
        <location evidence="1 5">Nucleus</location>
    </subcellularLocation>
</comment>
<keyword evidence="4 5" id="KW-0539">Nucleus</keyword>
<feature type="region of interest" description="Disordered" evidence="6">
    <location>
        <begin position="229"/>
        <end position="282"/>
    </location>
</feature>
<dbReference type="OrthoDB" id="28455at2759"/>
<dbReference type="Proteomes" id="UP000663828">
    <property type="component" value="Unassembled WGS sequence"/>
</dbReference>
<reference evidence="7" key="1">
    <citation type="submission" date="2021-02" db="EMBL/GenBank/DDBJ databases">
        <authorList>
            <person name="Nowell W R."/>
        </authorList>
    </citation>
    <scope>NUCLEOTIDE SEQUENCE</scope>
</reference>
<evidence type="ECO:0000313" key="10">
    <source>
        <dbReference type="Proteomes" id="UP000663852"/>
    </source>
</evidence>
<dbReference type="PANTHER" id="PTHR17602">
    <property type="entry name" value="RIBOSOME BIOGENESIS REGULATORY PROTEIN"/>
    <property type="match status" value="1"/>
</dbReference>
<evidence type="ECO:0000256" key="5">
    <source>
        <dbReference type="RuleBase" id="RU364132"/>
    </source>
</evidence>
<gene>
    <name evidence="7" type="ORF">EDS130_LOCUS9466</name>
    <name evidence="8" type="ORF">XAT740_LOCUS43325</name>
</gene>
<evidence type="ECO:0000313" key="9">
    <source>
        <dbReference type="Proteomes" id="UP000663828"/>
    </source>
</evidence>
<dbReference type="AlphaFoldDB" id="A0A813Z840"/>
<sequence length="282" mass="32380">MTSNDLVKSILQRDVDEQDRILKSTEVTKPCPVDVDLGNLLVWDPNVVDQQAYKENREEYIKNTMRDNMQLFVNALWQVPIERHDNTVVAKLPDAKTVVPREKPVPKPKPLTKWQKFAQSKGIVKRNKSKFVWDETKQEWGRRYGYKKANDDTKPWLIEVPGSADPNEDQFAKRLAAKKERVAKNEFQRLKNIARANKINVRNDGAIINKKSSTNDVKKALATAKYSDASMGQFSEQAAPDEARQTRGFSKKRKFESNLGSLKSEKNKQLKLFEQMNSSTAK</sequence>
<dbReference type="EMBL" id="CAJNOJ010000031">
    <property type="protein sequence ID" value="CAF0894675.1"/>
    <property type="molecule type" value="Genomic_DNA"/>
</dbReference>
<protein>
    <recommendedName>
        <fullName evidence="5">Ribosome biogenesis regulatory protein</fullName>
    </recommendedName>
</protein>
<keyword evidence="3 5" id="KW-0690">Ribosome biogenesis</keyword>
<evidence type="ECO:0000256" key="3">
    <source>
        <dbReference type="ARBA" id="ARBA00022517"/>
    </source>
</evidence>
<dbReference type="GO" id="GO:0000447">
    <property type="term" value="P:endonucleolytic cleavage in ITS1 to separate SSU-rRNA from 5.8S rRNA and LSU-rRNA from tricistronic rRNA transcript (SSU-rRNA, 5.8S rRNA, LSU-rRNA)"/>
    <property type="evidence" value="ECO:0007669"/>
    <property type="project" value="TreeGrafter"/>
</dbReference>
<evidence type="ECO:0000256" key="1">
    <source>
        <dbReference type="ARBA" id="ARBA00004123"/>
    </source>
</evidence>
<keyword evidence="9" id="KW-1185">Reference proteome</keyword>
<evidence type="ECO:0000256" key="6">
    <source>
        <dbReference type="SAM" id="MobiDB-lite"/>
    </source>
</evidence>
<dbReference type="PANTHER" id="PTHR17602:SF4">
    <property type="entry name" value="RIBOSOME BIOGENESIS REGULATORY PROTEIN HOMOLOG"/>
    <property type="match status" value="1"/>
</dbReference>
<evidence type="ECO:0000313" key="8">
    <source>
        <dbReference type="EMBL" id="CAF1556983.1"/>
    </source>
</evidence>
<dbReference type="GO" id="GO:0005730">
    <property type="term" value="C:nucleolus"/>
    <property type="evidence" value="ECO:0007669"/>
    <property type="project" value="TreeGrafter"/>
</dbReference>
<dbReference type="GO" id="GO:0042273">
    <property type="term" value="P:ribosomal large subunit biogenesis"/>
    <property type="evidence" value="ECO:0007669"/>
    <property type="project" value="TreeGrafter"/>
</dbReference>
<comment type="function">
    <text evidence="5">Involved in ribosomal large subunit assembly.</text>
</comment>
<name>A0A813Z840_ADIRI</name>
<dbReference type="EMBL" id="CAJNOR010005323">
    <property type="protein sequence ID" value="CAF1556983.1"/>
    <property type="molecule type" value="Genomic_DNA"/>
</dbReference>
<proteinExistence type="inferred from homology"/>
<evidence type="ECO:0000313" key="7">
    <source>
        <dbReference type="EMBL" id="CAF0894675.1"/>
    </source>
</evidence>
<evidence type="ECO:0000256" key="4">
    <source>
        <dbReference type="ARBA" id="ARBA00023242"/>
    </source>
</evidence>
<evidence type="ECO:0000256" key="2">
    <source>
        <dbReference type="ARBA" id="ARBA00010077"/>
    </source>
</evidence>
<dbReference type="InterPro" id="IPR007023">
    <property type="entry name" value="Ribosom_reg"/>
</dbReference>
<dbReference type="GO" id="GO:0030687">
    <property type="term" value="C:preribosome, large subunit precursor"/>
    <property type="evidence" value="ECO:0007669"/>
    <property type="project" value="TreeGrafter"/>
</dbReference>
<organism evidence="7 10">
    <name type="scientific">Adineta ricciae</name>
    <name type="common">Rotifer</name>
    <dbReference type="NCBI Taxonomy" id="249248"/>
    <lineage>
        <taxon>Eukaryota</taxon>
        <taxon>Metazoa</taxon>
        <taxon>Spiralia</taxon>
        <taxon>Gnathifera</taxon>
        <taxon>Rotifera</taxon>
        <taxon>Eurotatoria</taxon>
        <taxon>Bdelloidea</taxon>
        <taxon>Adinetida</taxon>
        <taxon>Adinetidae</taxon>
        <taxon>Adineta</taxon>
    </lineage>
</organism>
<dbReference type="Pfam" id="PF04939">
    <property type="entry name" value="RRS1"/>
    <property type="match status" value="1"/>
</dbReference>
<comment type="similarity">
    <text evidence="2 5">Belongs to the RRS1 family.</text>
</comment>
<dbReference type="Proteomes" id="UP000663852">
    <property type="component" value="Unassembled WGS sequence"/>
</dbReference>
<comment type="caution">
    <text evidence="7">The sequence shown here is derived from an EMBL/GenBank/DDBJ whole genome shotgun (WGS) entry which is preliminary data.</text>
</comment>
<accession>A0A813Z840</accession>